<dbReference type="KEGG" id="pko:PKOR_17435"/>
<gene>
    <name evidence="6" type="ORF">PKOR_17435</name>
</gene>
<sequence length="412" mass="45533">MALSTTACDSFQESVDVPEVVQTQFDNLYPAVDKLKWDENPGGYQAAFELSGRSRTAHFDAQGKLLKIDEEIESQGLPEEALALMQRQYDKYELEEARRVQTGEQTTYVVELDYQKDKLELTFNEKGQLLKQEEIENSKVSAQFASIADSFGAATLNENAFAKPVTKWELPSRLKEVSGIAFLPDGRMACVQDEQGTIFIFNLDSKKIEGQVRFGSPGDYEGIAVDGKKAYILRSDGTVFEVADLTTNEPQVKKYASVLAGSQNTEGLALDKENNRLLIACKGYDKRLGQNKGIYAIDLASGKMNPKPVVTIPMDQEVLKKSAGKKKKGYDLLQPSSLEVHPQTGDYYLLDAVNQKIMVVEKNGKISRAATLDKDLLRQPEGLAITQNGELYIASEGNKNSSGVILKYEGGL</sequence>
<dbReference type="GO" id="GO:0005886">
    <property type="term" value="C:plasma membrane"/>
    <property type="evidence" value="ECO:0007669"/>
    <property type="project" value="UniProtKB-SubCell"/>
</dbReference>
<proteinExistence type="inferred from homology"/>
<comment type="similarity">
    <text evidence="2">Belongs to the YjiK family.</text>
</comment>
<keyword evidence="7" id="KW-1185">Reference proteome</keyword>
<dbReference type="SUPFAM" id="SSF50969">
    <property type="entry name" value="YVTN repeat-like/Quinoprotein amine dehydrogenase"/>
    <property type="match status" value="1"/>
</dbReference>
<reference evidence="6 7" key="1">
    <citation type="journal article" date="2015" name="Sci. Rep.">
        <title>Unraveling adaptation of Pontibacter korlensis to radiation and infertility in desert through complete genome and comparative transcriptomic analysis.</title>
        <authorList>
            <person name="Dai J."/>
            <person name="Dai W."/>
            <person name="Qiu C."/>
            <person name="Yang Z."/>
            <person name="Zhang Y."/>
            <person name="Zhou M."/>
            <person name="Zhang L."/>
            <person name="Fang C."/>
            <person name="Gao Q."/>
            <person name="Yang Q."/>
            <person name="Li X."/>
            <person name="Wang Z."/>
            <person name="Wang Z."/>
            <person name="Jia Z."/>
            <person name="Chen X."/>
        </authorList>
    </citation>
    <scope>NUCLEOTIDE SEQUENCE [LARGE SCALE GENOMIC DNA]</scope>
    <source>
        <strain evidence="6 7">X14-1T</strain>
    </source>
</reference>
<dbReference type="EMBL" id="CP009621">
    <property type="protein sequence ID" value="AKD05790.1"/>
    <property type="molecule type" value="Genomic_DNA"/>
</dbReference>
<dbReference type="PATRIC" id="fig|400092.3.peg.3822"/>
<dbReference type="AlphaFoldDB" id="A0A0E3ZJ69"/>
<dbReference type="Proteomes" id="UP000033109">
    <property type="component" value="Chromosome"/>
</dbReference>
<evidence type="ECO:0000313" key="6">
    <source>
        <dbReference type="EMBL" id="AKD05790.1"/>
    </source>
</evidence>
<evidence type="ECO:0000256" key="2">
    <source>
        <dbReference type="ARBA" id="ARBA00009852"/>
    </source>
</evidence>
<keyword evidence="4" id="KW-0472">Membrane</keyword>
<accession>A0A0E3ZJ69</accession>
<dbReference type="SUPFAM" id="SSF160574">
    <property type="entry name" value="BT0923-like"/>
    <property type="match status" value="1"/>
</dbReference>
<dbReference type="InterPro" id="IPR009722">
    <property type="entry name" value="YjiK/CarP"/>
</dbReference>
<dbReference type="Gene3D" id="2.130.10.10">
    <property type="entry name" value="YVTN repeat-like/Quinoprotein amine dehydrogenase"/>
    <property type="match status" value="1"/>
</dbReference>
<dbReference type="STRING" id="400092.PKOR_17435"/>
<feature type="domain" description="Putative beta-lactamase-inhibitor-like PepSY-like" evidence="5">
    <location>
        <begin position="51"/>
        <end position="131"/>
    </location>
</feature>
<dbReference type="Pfam" id="PF11396">
    <property type="entry name" value="PepSY_like"/>
    <property type="match status" value="1"/>
</dbReference>
<name>A0A0E3ZJ69_9BACT</name>
<keyword evidence="3" id="KW-1003">Cell membrane</keyword>
<comment type="subcellular location">
    <subcellularLocation>
        <location evidence="1">Cell membrane</location>
    </subcellularLocation>
</comment>
<dbReference type="Pfam" id="PF06977">
    <property type="entry name" value="SdiA-regulated"/>
    <property type="match status" value="1"/>
</dbReference>
<protein>
    <recommendedName>
        <fullName evidence="5">Putative beta-lactamase-inhibitor-like PepSY-like domain-containing protein</fullName>
    </recommendedName>
</protein>
<evidence type="ECO:0000256" key="4">
    <source>
        <dbReference type="ARBA" id="ARBA00023136"/>
    </source>
</evidence>
<organism evidence="6 7">
    <name type="scientific">Pontibacter korlensis</name>
    <dbReference type="NCBI Taxonomy" id="400092"/>
    <lineage>
        <taxon>Bacteria</taxon>
        <taxon>Pseudomonadati</taxon>
        <taxon>Bacteroidota</taxon>
        <taxon>Cytophagia</taxon>
        <taxon>Cytophagales</taxon>
        <taxon>Hymenobacteraceae</taxon>
        <taxon>Pontibacter</taxon>
    </lineage>
</organism>
<evidence type="ECO:0000259" key="5">
    <source>
        <dbReference type="Pfam" id="PF11396"/>
    </source>
</evidence>
<dbReference type="InterPro" id="IPR021533">
    <property type="entry name" value="PepSY-like"/>
</dbReference>
<dbReference type="InterPro" id="IPR011042">
    <property type="entry name" value="6-blade_b-propeller_TolB-like"/>
</dbReference>
<dbReference type="HOGENOM" id="CLU_667053_0_0_10"/>
<evidence type="ECO:0000313" key="7">
    <source>
        <dbReference type="Proteomes" id="UP000033109"/>
    </source>
</evidence>
<dbReference type="Gene3D" id="3.10.450.360">
    <property type="match status" value="1"/>
</dbReference>
<dbReference type="InterPro" id="IPR015943">
    <property type="entry name" value="WD40/YVTN_repeat-like_dom_sf"/>
</dbReference>
<evidence type="ECO:0000256" key="3">
    <source>
        <dbReference type="ARBA" id="ARBA00022475"/>
    </source>
</evidence>
<dbReference type="InterPro" id="IPR011044">
    <property type="entry name" value="Quino_amine_DH_bsu"/>
</dbReference>
<evidence type="ECO:0000256" key="1">
    <source>
        <dbReference type="ARBA" id="ARBA00004236"/>
    </source>
</evidence>
<dbReference type="Gene3D" id="2.120.10.30">
    <property type="entry name" value="TolB, C-terminal domain"/>
    <property type="match status" value="1"/>
</dbReference>